<organism evidence="2 3">
    <name type="scientific">Bugula neritina</name>
    <name type="common">Brown bryozoan</name>
    <name type="synonym">Sertularia neritina</name>
    <dbReference type="NCBI Taxonomy" id="10212"/>
    <lineage>
        <taxon>Eukaryota</taxon>
        <taxon>Metazoa</taxon>
        <taxon>Spiralia</taxon>
        <taxon>Lophotrochozoa</taxon>
        <taxon>Bryozoa</taxon>
        <taxon>Gymnolaemata</taxon>
        <taxon>Cheilostomatida</taxon>
        <taxon>Flustrina</taxon>
        <taxon>Buguloidea</taxon>
        <taxon>Bugulidae</taxon>
        <taxon>Bugula</taxon>
    </lineage>
</organism>
<evidence type="ECO:0000313" key="2">
    <source>
        <dbReference type="EMBL" id="KAF6019188.1"/>
    </source>
</evidence>
<feature type="region of interest" description="Disordered" evidence="1">
    <location>
        <begin position="483"/>
        <end position="511"/>
    </location>
</feature>
<protein>
    <submittedName>
        <fullName evidence="2">Uncharacterized protein</fullName>
    </submittedName>
</protein>
<sequence>MSRCSALKCKGSERGNSPTLVKRITSVSCHTIEDFSFCDDEFEGILGLIAQRYDYGDVISSEEQETGPSSSSKGASGEIKSQKTLMKKEKKESAKLMSKRKNVALECLLKAGDVGGSAVNSGTTQEKITADEKGEATTSKPFTKVITLPPLLDGDAGGSGISSGTMQEKITADEKGETSTSKPFSKVITLPPLLDGGNCSVSQLFTKSTLGRYARQQRKTITIKKHNIQAEDVVFLPTTNKKDFAKKWKRRTCRKMSLIVEETTTSNSQTGNSKVASPSLVKGHHDASEGDDAKTAVFKKNAAGKLGSGEQRAMLPSLINEKAAAEKRKREKLVKGLKIVRNFSDNSKTVHHLPWIKIDRTHGTQVSSKPNVRITRNQLKKNPWLIHDRIKRERLENVQFFSSDLETAITSDIKRSTSLPDTAVSIHDLSSLSQNVSGSESLGYSDRTVTLKKHDVVMNPQCGSGSKQKVVKRKKLNLSWISESEEDSAHKMESHTSTTAHTSRGPTAGNVQKVYPMNVKTIEVSIKIHTESNPSTRIVHPCDPAEGGSTTIVLPPIEINVQSNSTSSKYV</sequence>
<gene>
    <name evidence="2" type="ORF">EB796_022491</name>
</gene>
<feature type="compositionally biased region" description="Polar residues" evidence="1">
    <location>
        <begin position="495"/>
        <end position="505"/>
    </location>
</feature>
<feature type="region of interest" description="Disordered" evidence="1">
    <location>
        <begin position="263"/>
        <end position="291"/>
    </location>
</feature>
<feature type="region of interest" description="Disordered" evidence="1">
    <location>
        <begin position="61"/>
        <end position="91"/>
    </location>
</feature>
<name>A0A7J7J178_BUGNE</name>
<keyword evidence="3" id="KW-1185">Reference proteome</keyword>
<dbReference type="EMBL" id="VXIV02003250">
    <property type="protein sequence ID" value="KAF6019188.1"/>
    <property type="molecule type" value="Genomic_DNA"/>
</dbReference>
<dbReference type="AlphaFoldDB" id="A0A7J7J178"/>
<evidence type="ECO:0000256" key="1">
    <source>
        <dbReference type="SAM" id="MobiDB-lite"/>
    </source>
</evidence>
<feature type="compositionally biased region" description="Polar residues" evidence="1">
    <location>
        <begin position="263"/>
        <end position="276"/>
    </location>
</feature>
<accession>A0A7J7J178</accession>
<dbReference type="Proteomes" id="UP000593567">
    <property type="component" value="Unassembled WGS sequence"/>
</dbReference>
<proteinExistence type="predicted"/>
<evidence type="ECO:0000313" key="3">
    <source>
        <dbReference type="Proteomes" id="UP000593567"/>
    </source>
</evidence>
<comment type="caution">
    <text evidence="2">The sequence shown here is derived from an EMBL/GenBank/DDBJ whole genome shotgun (WGS) entry which is preliminary data.</text>
</comment>
<reference evidence="2" key="1">
    <citation type="submission" date="2020-06" db="EMBL/GenBank/DDBJ databases">
        <title>Draft genome of Bugula neritina, a colonial animal packing powerful symbionts and potential medicines.</title>
        <authorList>
            <person name="Rayko M."/>
        </authorList>
    </citation>
    <scope>NUCLEOTIDE SEQUENCE [LARGE SCALE GENOMIC DNA]</scope>
    <source>
        <strain evidence="2">Kwan_BN1</strain>
    </source>
</reference>